<gene>
    <name evidence="4" type="primary">gpFI</name>
    <name evidence="4" type="ORF">AVE30378_03913</name>
</gene>
<dbReference type="PANTHER" id="PTHR35861:SF1">
    <property type="entry name" value="PHAGE TAIL SHEATH PROTEIN"/>
    <property type="match status" value="1"/>
</dbReference>
<dbReference type="OrthoDB" id="9767864at2"/>
<feature type="domain" description="Tail sheath protein subtilisin-like" evidence="2">
    <location>
        <begin position="97"/>
        <end position="256"/>
    </location>
</feature>
<protein>
    <submittedName>
        <fullName evidence="4">Prophage major tail sheath protein</fullName>
    </submittedName>
</protein>
<dbReference type="Gene3D" id="3.40.50.11780">
    <property type="match status" value="1"/>
</dbReference>
<evidence type="ECO:0000313" key="5">
    <source>
        <dbReference type="Proteomes" id="UP000289465"/>
    </source>
</evidence>
<evidence type="ECO:0000256" key="1">
    <source>
        <dbReference type="ARBA" id="ARBA00008005"/>
    </source>
</evidence>
<dbReference type="RefSeq" id="WP_129242566.1">
    <property type="nucleotide sequence ID" value="NZ_UFQC01000022.1"/>
</dbReference>
<accession>A0A446CQT9</accession>
<feature type="domain" description="Tail sheath protein C-terminal" evidence="3">
    <location>
        <begin position="260"/>
        <end position="362"/>
    </location>
</feature>
<name>A0A446CQT9_9BURK</name>
<dbReference type="PANTHER" id="PTHR35861">
    <property type="match status" value="1"/>
</dbReference>
<dbReference type="Pfam" id="PF04984">
    <property type="entry name" value="Phage_sheath_1"/>
    <property type="match status" value="1"/>
</dbReference>
<dbReference type="InterPro" id="IPR035089">
    <property type="entry name" value="Phage_sheath_subtilisin"/>
</dbReference>
<proteinExistence type="inferred from homology"/>
<dbReference type="InterPro" id="IPR020287">
    <property type="entry name" value="Tail_sheath_C"/>
</dbReference>
<dbReference type="Proteomes" id="UP000289465">
    <property type="component" value="Unassembled WGS sequence"/>
</dbReference>
<dbReference type="Pfam" id="PF17482">
    <property type="entry name" value="Phage_sheath_1C"/>
    <property type="match status" value="1"/>
</dbReference>
<dbReference type="EMBL" id="UFQC01000022">
    <property type="protein sequence ID" value="SSW70210.1"/>
    <property type="molecule type" value="Genomic_DNA"/>
</dbReference>
<reference evidence="4 5" key="1">
    <citation type="submission" date="2018-07" db="EMBL/GenBank/DDBJ databases">
        <authorList>
            <person name="Peeters C."/>
        </authorList>
    </citation>
    <scope>NUCLEOTIDE SEQUENCE [LARGE SCALE GENOMIC DNA]</scope>
    <source>
        <strain evidence="4 5">LMG 30378</strain>
    </source>
</reference>
<evidence type="ECO:0000259" key="3">
    <source>
        <dbReference type="Pfam" id="PF17482"/>
    </source>
</evidence>
<sequence>MPPIPSYPGVYVQEVPSGARPIAGAPTSVAAFLGTALQGPIDKAVRISRFSDYEHVFGGLSGDSELGYAVRQFFLNGGADAWVLRTEDAAPTAQRKGLRALREADFNLLCLPAVAHGGVLAEAASCCEERRAFLIVDAPGAATDPASMARAAAGAALPGSDHAAVYYPWVHVSDPLKNGAPRLAPPCGTIAGLYARTDGARGVWAAPSGTEARLAGVVSLAASLTDNEIGSLSPLGVNCLRTLPGHGPVCWGARTLQGASEYKYVPVRRLALFVEQSLRGGTQWAAFEPNDEPLWAQIRLNAGAFMHALFRQGAFQGGTPRDAYFVKCDGETTTQNDVDQGILNIVAGFAPLKPAEFVVIRIAQPAGRIQA</sequence>
<evidence type="ECO:0000313" key="4">
    <source>
        <dbReference type="EMBL" id="SSW70210.1"/>
    </source>
</evidence>
<organism evidence="4 5">
    <name type="scientific">Achromobacter veterisilvae</name>
    <dbReference type="NCBI Taxonomy" id="2069367"/>
    <lineage>
        <taxon>Bacteria</taxon>
        <taxon>Pseudomonadati</taxon>
        <taxon>Pseudomonadota</taxon>
        <taxon>Betaproteobacteria</taxon>
        <taxon>Burkholderiales</taxon>
        <taxon>Alcaligenaceae</taxon>
        <taxon>Achromobacter</taxon>
    </lineage>
</organism>
<comment type="similarity">
    <text evidence="1">Belongs to the myoviridae tail sheath protein family.</text>
</comment>
<evidence type="ECO:0000259" key="2">
    <source>
        <dbReference type="Pfam" id="PF04984"/>
    </source>
</evidence>
<dbReference type="AlphaFoldDB" id="A0A446CQT9"/>
<dbReference type="InterPro" id="IPR052042">
    <property type="entry name" value="Tail_sheath_structural"/>
</dbReference>